<dbReference type="Pfam" id="PF12320">
    <property type="entry name" value="SbcD_C"/>
    <property type="match status" value="1"/>
</dbReference>
<keyword evidence="11" id="KW-1185">Reference proteome</keyword>
<dbReference type="Proteomes" id="UP000595053">
    <property type="component" value="Chromosome"/>
</dbReference>
<evidence type="ECO:0000256" key="5">
    <source>
        <dbReference type="ARBA" id="ARBA00022801"/>
    </source>
</evidence>
<evidence type="ECO:0000313" key="11">
    <source>
        <dbReference type="Proteomes" id="UP000595053"/>
    </source>
</evidence>
<gene>
    <name evidence="7" type="primary">sbcD</name>
    <name evidence="10" type="ORF">INS88_02335</name>
</gene>
<dbReference type="EMBL" id="CP063213">
    <property type="protein sequence ID" value="QOR46076.1"/>
    <property type="molecule type" value="Genomic_DNA"/>
</dbReference>
<evidence type="ECO:0000256" key="3">
    <source>
        <dbReference type="ARBA" id="ARBA00013365"/>
    </source>
</evidence>
<keyword evidence="5 7" id="KW-0378">Hydrolase</keyword>
<dbReference type="InterPro" id="IPR026843">
    <property type="entry name" value="SbcD_C"/>
</dbReference>
<evidence type="ECO:0000259" key="9">
    <source>
        <dbReference type="Pfam" id="PF12320"/>
    </source>
</evidence>
<dbReference type="GO" id="GO:0008408">
    <property type="term" value="F:3'-5' exonuclease activity"/>
    <property type="evidence" value="ECO:0007669"/>
    <property type="project" value="InterPro"/>
</dbReference>
<dbReference type="NCBIfam" id="TIGR00619">
    <property type="entry name" value="sbcd"/>
    <property type="match status" value="1"/>
</dbReference>
<sequence>MRFLHTADWHLGRTLHGADLGPAFEQWCDHVVDLVTQEDVDALFISGDVYDRGIPPVTMVDLLADTLQRLVERTRVIMTSGNHDSAQRLGFGAGLSRDGLYIYTDSRRSNVPVVIDEAGGPGALVYPIPYLDPDMERSRLGGEELLDRSHTAVNAKALERIEEDMRSRSGNAGRGAGQPYRVVLSHSFVIGAEPSESERDISVGGADSIGSHLFQLGGLTDYVALGHLHGPQRVGTDKDPLMRYSGSPIAFSFSEENHVKSSVLLDTQAKDPVTLIPAPVYRPLATLQDTLDNLLSAKYSDYTDHFLRIRVTDPDRPPNLFAKLAARFPHVLEHQHLSEANAVAIAELQSIKNDPLSVLREFFKNAGGRELTEAESDLITTVWEGVGKEESCTSAV</sequence>
<keyword evidence="7" id="KW-0235">DNA replication</keyword>
<dbReference type="Pfam" id="PF00149">
    <property type="entry name" value="Metallophos"/>
    <property type="match status" value="1"/>
</dbReference>
<proteinExistence type="inferred from homology"/>
<dbReference type="InterPro" id="IPR041796">
    <property type="entry name" value="Mre11_N"/>
</dbReference>
<dbReference type="PANTHER" id="PTHR30337:SF0">
    <property type="entry name" value="NUCLEASE SBCCD SUBUNIT D"/>
    <property type="match status" value="1"/>
</dbReference>
<dbReference type="GO" id="GO:0006310">
    <property type="term" value="P:DNA recombination"/>
    <property type="evidence" value="ECO:0007669"/>
    <property type="project" value="UniProtKB-KW"/>
</dbReference>
<comment type="function">
    <text evidence="7">SbcCD cleaves DNA hairpin structures. These structures can inhibit DNA replication and are intermediates in certain DNA recombination reactions. The complex acts as a 3'-&gt;5' double strand exonuclease that can open hairpins. It also has a 5' single-strand endonuclease activity.</text>
</comment>
<dbReference type="InterPro" id="IPR050535">
    <property type="entry name" value="DNA_Repair-Maintenance_Comp"/>
</dbReference>
<dbReference type="CDD" id="cd00840">
    <property type="entry name" value="MPP_Mre11_N"/>
    <property type="match status" value="1"/>
</dbReference>
<evidence type="ECO:0000313" key="10">
    <source>
        <dbReference type="EMBL" id="QOR46076.1"/>
    </source>
</evidence>
<protein>
    <recommendedName>
        <fullName evidence="3 7">Nuclease SbcCD subunit D</fullName>
    </recommendedName>
</protein>
<dbReference type="InterPro" id="IPR029052">
    <property type="entry name" value="Metallo-depent_PP-like"/>
</dbReference>
<evidence type="ECO:0000259" key="8">
    <source>
        <dbReference type="Pfam" id="PF00149"/>
    </source>
</evidence>
<dbReference type="PANTHER" id="PTHR30337">
    <property type="entry name" value="COMPONENT OF ATP-DEPENDENT DSDNA EXONUCLEASE"/>
    <property type="match status" value="1"/>
</dbReference>
<feature type="domain" description="Calcineurin-like phosphoesterase" evidence="8">
    <location>
        <begin position="1"/>
        <end position="230"/>
    </location>
</feature>
<name>A0A7M1QW21_9ACTO</name>
<evidence type="ECO:0000256" key="7">
    <source>
        <dbReference type="RuleBase" id="RU363069"/>
    </source>
</evidence>
<dbReference type="RefSeq" id="WP_197551464.1">
    <property type="nucleotide sequence ID" value="NZ_CP063213.1"/>
</dbReference>
<organism evidence="10 11">
    <name type="scientific">Trueperella pecoris</name>
    <dbReference type="NCBI Taxonomy" id="2733571"/>
    <lineage>
        <taxon>Bacteria</taxon>
        <taxon>Bacillati</taxon>
        <taxon>Actinomycetota</taxon>
        <taxon>Actinomycetes</taxon>
        <taxon>Actinomycetales</taxon>
        <taxon>Actinomycetaceae</taxon>
        <taxon>Trueperella</taxon>
    </lineage>
</organism>
<dbReference type="InterPro" id="IPR004593">
    <property type="entry name" value="SbcD"/>
</dbReference>
<evidence type="ECO:0000256" key="1">
    <source>
        <dbReference type="ARBA" id="ARBA00010555"/>
    </source>
</evidence>
<reference evidence="10 11" key="1">
    <citation type="submission" date="2020-10" db="EMBL/GenBank/DDBJ databases">
        <title>Trueperella pecoris sp. nov. isolated from bovine and porcine specimens.</title>
        <authorList>
            <person name="Schoenecker L."/>
            <person name="Schnydrig P."/>
            <person name="Brodard I."/>
            <person name="Thomann A."/>
            <person name="Hemphill A."/>
            <person name="Rodriguez-Campos S."/>
            <person name="Perreten V."/>
            <person name="Jores J."/>
            <person name="Kittl S."/>
        </authorList>
    </citation>
    <scope>NUCLEOTIDE SEQUENCE [LARGE SCALE GENOMIC DNA]</scope>
    <source>
        <strain evidence="10 11">15A0121</strain>
    </source>
</reference>
<keyword evidence="4 7" id="KW-0540">Nuclease</keyword>
<feature type="domain" description="Nuclease SbcCD subunit D C-terminal" evidence="9">
    <location>
        <begin position="280"/>
        <end position="365"/>
    </location>
</feature>
<dbReference type="Gene3D" id="3.60.21.10">
    <property type="match status" value="1"/>
</dbReference>
<evidence type="ECO:0000256" key="2">
    <source>
        <dbReference type="ARBA" id="ARBA00011322"/>
    </source>
</evidence>
<comment type="similarity">
    <text evidence="1 7">Belongs to the SbcD family.</text>
</comment>
<dbReference type="GO" id="GO:0004519">
    <property type="term" value="F:endonuclease activity"/>
    <property type="evidence" value="ECO:0007669"/>
    <property type="project" value="UniProtKB-KW"/>
</dbReference>
<dbReference type="AlphaFoldDB" id="A0A7M1QW21"/>
<dbReference type="SUPFAM" id="SSF56300">
    <property type="entry name" value="Metallo-dependent phosphatases"/>
    <property type="match status" value="1"/>
</dbReference>
<evidence type="ECO:0000256" key="4">
    <source>
        <dbReference type="ARBA" id="ARBA00022722"/>
    </source>
</evidence>
<keyword evidence="7" id="KW-0255">Endonuclease</keyword>
<dbReference type="InterPro" id="IPR004843">
    <property type="entry name" value="Calcineurin-like_PHP"/>
</dbReference>
<evidence type="ECO:0000256" key="6">
    <source>
        <dbReference type="ARBA" id="ARBA00022839"/>
    </source>
</evidence>
<comment type="subunit">
    <text evidence="2 7">Heterodimer of SbcC and SbcD.</text>
</comment>
<keyword evidence="7" id="KW-0233">DNA recombination</keyword>
<dbReference type="GO" id="GO:0006260">
    <property type="term" value="P:DNA replication"/>
    <property type="evidence" value="ECO:0007669"/>
    <property type="project" value="UniProtKB-KW"/>
</dbReference>
<accession>A0A7M1QW21</accession>
<keyword evidence="6 7" id="KW-0269">Exonuclease</keyword>